<dbReference type="SUPFAM" id="SSF52540">
    <property type="entry name" value="P-loop containing nucleoside triphosphate hydrolases"/>
    <property type="match status" value="1"/>
</dbReference>
<keyword evidence="3" id="KW-0611">Plant defense</keyword>
<feature type="domain" description="Disease resistance protein At4g27190-like leucine-rich repeats" evidence="7">
    <location>
        <begin position="961"/>
        <end position="1096"/>
    </location>
</feature>
<reference evidence="9" key="1">
    <citation type="journal article" date="2019" name="Gigascience">
        <title>De novo genome assembly of the endangered Acer yangbiense, a plant species with extremely small populations endemic to Yunnan Province, China.</title>
        <authorList>
            <person name="Yang J."/>
            <person name="Wariss H.M."/>
            <person name="Tao L."/>
            <person name="Zhang R."/>
            <person name="Yun Q."/>
            <person name="Hollingsworth P."/>
            <person name="Dao Z."/>
            <person name="Luo G."/>
            <person name="Guo H."/>
            <person name="Ma Y."/>
            <person name="Sun W."/>
        </authorList>
    </citation>
    <scope>NUCLEOTIDE SEQUENCE [LARGE SCALE GENOMIC DNA]</scope>
    <source>
        <strain evidence="9">cv. Malutang</strain>
    </source>
</reference>
<dbReference type="Gene3D" id="3.80.10.10">
    <property type="entry name" value="Ribonuclease Inhibitor"/>
    <property type="match status" value="3"/>
</dbReference>
<feature type="coiled-coil region" evidence="5">
    <location>
        <begin position="34"/>
        <end position="61"/>
    </location>
</feature>
<comment type="similarity">
    <text evidence="1">Belongs to the disease resistance NB-LRR family.</text>
</comment>
<evidence type="ECO:0000259" key="6">
    <source>
        <dbReference type="Pfam" id="PF00931"/>
    </source>
</evidence>
<keyword evidence="2" id="KW-0547">Nucleotide-binding</keyword>
<evidence type="ECO:0000256" key="2">
    <source>
        <dbReference type="ARBA" id="ARBA00022741"/>
    </source>
</evidence>
<evidence type="ECO:0000313" key="9">
    <source>
        <dbReference type="Proteomes" id="UP000323000"/>
    </source>
</evidence>
<protein>
    <submittedName>
        <fullName evidence="8">Uncharacterized protein</fullName>
    </submittedName>
</protein>
<sequence length="1790" mass="203682">MAEIVNSIAAKVAALLVVPIGKHICYPFKYESNMEELKQQVEKLINARDRVQHSVDTAKRQGDEIEKDVEKWLNSVDAFAAQLLVKSIIDGEEDREKKNLCSIGCCPNLISLYSLSKKAANTAKDGVDLLAEGQFKDVSHRLAIRRTKSVYNRGYEDFGSRMPVFEKVMKALDDDAVNLIGVYGMGGVGKTTLVKRVAAQVLEDKLFDVVVMAEVTQTLNIKNIQEQIADELGLDFHEKSLSGRAARLRDKLKKETNVLVILDNIWEKLNLDDVGIPCLDDERASDTQEVVNERGRNAYKRQCKLLLTCRDRDVLQNDMDTQENFLVDVLSDVEAMNLFWKIISHSKEKLDFVPIAVEIVRKCAGLPIAITTIANALKNKDVSDWKNALQWLRRSNPKPIKGMEASVYSTIELSYNILGFEEQSFFLLCCLCIPGFDFLTSDLFKYSMGLGLFKDVDTMEEGRNRMHTLIGNLKALCLLLDGNAKDSVKMHDIIHAVAVSIASSKDKLMFNILNVTSIKETLEEKLPKDSIVLSLPRRDFNELPERLEFPKLELLYLCNDELSLQIPDAFFDGVKELKVLDLTAFNLLSLPSSLCRLTNLQTLCLDNCLIGEITIIGELKKLEILSFLDSKFEQLPGEIRQLTRLRLLDLSNCSKLKVITPNVLSSLSRLEELYMGNGFVQWDAEGQGNASLAELKQLSNLTTLEIHVLDAQIMPHDLFFWNLERYKIFIGDVWNWSGKYETSRTLKLKLNNSFFLSDGIKFLLNRAEDLYLDEPKGAKNLLHELNGEGFQQLKHLHIQNAPQTQYIINSVGWGICNIFPQRLESLILHNLINLENIYHGQLTAESFSQLKVIKVRKCDRLKYLTLPMAGNLSQLQEIEVTHCRKLEQIVLMESRQVHKNEEIIKIEFTQLRTLTLQCLPRLTRFGFNAFTANMRFLEILAEDDTDSFIPFFSENVLLPRLENLKLCSINIECRWLDQLPAVSSCCQTLVTLIVEECNCLKFLFSYSMVKSLVQLRELRIQNCKSMERIINIEESAEEERIINMIFPKLNLLVLKGLPKLTGFGSGNSIEFPSLDTLGILDCPMLRMFFSGSTCANITVSKEQEATSSCADVYPLLDKKVLLPSLMDLELDSISSEVIWHSQLLATSSFLRNLTFLMIFDLGDLKYLFSSSMANSVVQLNILKIRDCKVMEAVIVKEEKGSSAVLFPNLRVLTLRNLPKLARFCCFNRNLIDPCSSLVQNMTASEECSGMDSKENLQANNIQPLFDEKVGLLNIKKLSIKEMGNLRKIWYDQLYSDSFSKLEQVKVYGCNNILNVFPSNMLGRLQRLEILEVQNCDSVEEIFELDVLDSKKTHAIAAAQLRTLQIHDLPKLKHVWNVDSQVILSYQNLRSILVRNCDSLKSLFPVSVARGLVQLEELSIQYCCMMEEITAKDDGVEVEAVLRFAFPQLTKLELWDLSRLKSFYQGSYISEWPALKTLEVWDCNEVEILVSQVLSHGESRHEIPTGQPLFFVEKVPFPSLKFLALDWNCIWKEMLHGKFPEYLCKLNYLDLVGPFKETAICPSCFLHKLSNLETLCVSFGFLKELLLCEGLGCKEKHTESPGKLSCLELYKLFDLHMWEESSEFGKVFQNLKRLRLELCGNLTSLMSSSMTFKHLTTLEVEKCGGLLNLMAPSVAKSLMQLTRMDITDCEMIEEIITHKEDEAVNQIIFNRLEYLGLNCLPSLTAFYSGSWTIEFPSLQKVVVKQCPNMKLFSRGVLSTPRLHTLQIADEEDVGCWEGDLNTTIEQQCIEK</sequence>
<evidence type="ECO:0000256" key="5">
    <source>
        <dbReference type="SAM" id="Coils"/>
    </source>
</evidence>
<dbReference type="Pfam" id="PF00931">
    <property type="entry name" value="NB-ARC"/>
    <property type="match status" value="1"/>
</dbReference>
<feature type="domain" description="Disease resistance protein At4g27190-like leucine-rich repeats" evidence="7">
    <location>
        <begin position="1649"/>
        <end position="1766"/>
    </location>
</feature>
<dbReference type="InterPro" id="IPR042197">
    <property type="entry name" value="Apaf_helical"/>
</dbReference>
<feature type="domain" description="Disease resistance protein At4g27190-like leucine-rich repeats" evidence="7">
    <location>
        <begin position="1274"/>
        <end position="1422"/>
    </location>
</feature>
<proteinExistence type="inferred from homology"/>
<feature type="domain" description="NB-ARC" evidence="6">
    <location>
        <begin position="165"/>
        <end position="346"/>
    </location>
</feature>
<dbReference type="PANTHER" id="PTHR33463">
    <property type="entry name" value="NB-ARC DOMAIN-CONTAINING PROTEIN-RELATED"/>
    <property type="match status" value="1"/>
</dbReference>
<dbReference type="GO" id="GO:0043531">
    <property type="term" value="F:ADP binding"/>
    <property type="evidence" value="ECO:0007669"/>
    <property type="project" value="InterPro"/>
</dbReference>
<dbReference type="InterPro" id="IPR057135">
    <property type="entry name" value="At4g27190-like_LRR"/>
</dbReference>
<dbReference type="InterPro" id="IPR050905">
    <property type="entry name" value="Plant_NBS-LRR"/>
</dbReference>
<gene>
    <name evidence="8" type="ORF">EZV62_006268</name>
</gene>
<name>A0A5C7IPM9_9ROSI</name>
<evidence type="ECO:0000256" key="4">
    <source>
        <dbReference type="ARBA" id="ARBA00022840"/>
    </source>
</evidence>
<dbReference type="InterPro" id="IPR032675">
    <property type="entry name" value="LRR_dom_sf"/>
</dbReference>
<dbReference type="GO" id="GO:0005524">
    <property type="term" value="F:ATP binding"/>
    <property type="evidence" value="ECO:0007669"/>
    <property type="project" value="UniProtKB-KW"/>
</dbReference>
<dbReference type="Gene3D" id="3.40.50.300">
    <property type="entry name" value="P-loop containing nucleotide triphosphate hydrolases"/>
    <property type="match status" value="1"/>
</dbReference>
<dbReference type="PANTHER" id="PTHR33463:SF203">
    <property type="entry name" value="AAA+ ATPASE DOMAIN-CONTAINING PROTEIN"/>
    <property type="match status" value="1"/>
</dbReference>
<evidence type="ECO:0000256" key="1">
    <source>
        <dbReference type="ARBA" id="ARBA00008894"/>
    </source>
</evidence>
<dbReference type="Gene3D" id="1.10.8.430">
    <property type="entry name" value="Helical domain of apoptotic protease-activating factors"/>
    <property type="match status" value="1"/>
</dbReference>
<dbReference type="SUPFAM" id="SSF52058">
    <property type="entry name" value="L domain-like"/>
    <property type="match status" value="2"/>
</dbReference>
<keyword evidence="5" id="KW-0175">Coiled coil</keyword>
<organism evidence="8 9">
    <name type="scientific">Acer yangbiense</name>
    <dbReference type="NCBI Taxonomy" id="1000413"/>
    <lineage>
        <taxon>Eukaryota</taxon>
        <taxon>Viridiplantae</taxon>
        <taxon>Streptophyta</taxon>
        <taxon>Embryophyta</taxon>
        <taxon>Tracheophyta</taxon>
        <taxon>Spermatophyta</taxon>
        <taxon>Magnoliopsida</taxon>
        <taxon>eudicotyledons</taxon>
        <taxon>Gunneridae</taxon>
        <taxon>Pentapetalae</taxon>
        <taxon>rosids</taxon>
        <taxon>malvids</taxon>
        <taxon>Sapindales</taxon>
        <taxon>Sapindaceae</taxon>
        <taxon>Hippocastanoideae</taxon>
        <taxon>Acereae</taxon>
        <taxon>Acer</taxon>
    </lineage>
</organism>
<dbReference type="PRINTS" id="PR00364">
    <property type="entry name" value="DISEASERSIST"/>
</dbReference>
<dbReference type="OrthoDB" id="1747797at2759"/>
<evidence type="ECO:0000259" key="7">
    <source>
        <dbReference type="Pfam" id="PF23247"/>
    </source>
</evidence>
<accession>A0A5C7IPM9</accession>
<feature type="domain" description="Disease resistance protein At4g27190-like leucine-rich repeats" evidence="7">
    <location>
        <begin position="1126"/>
        <end position="1222"/>
    </location>
</feature>
<dbReference type="EMBL" id="VAHF01000002">
    <property type="protein sequence ID" value="TXG71333.1"/>
    <property type="molecule type" value="Genomic_DNA"/>
</dbReference>
<feature type="domain" description="Disease resistance protein At4g27190-like leucine-rich repeats" evidence="7">
    <location>
        <begin position="824"/>
        <end position="924"/>
    </location>
</feature>
<keyword evidence="9" id="KW-1185">Reference proteome</keyword>
<evidence type="ECO:0000256" key="3">
    <source>
        <dbReference type="ARBA" id="ARBA00022821"/>
    </source>
</evidence>
<dbReference type="InterPro" id="IPR027417">
    <property type="entry name" value="P-loop_NTPase"/>
</dbReference>
<dbReference type="Pfam" id="PF23247">
    <property type="entry name" value="LRR_RPS2"/>
    <property type="match status" value="5"/>
</dbReference>
<dbReference type="Proteomes" id="UP000323000">
    <property type="component" value="Chromosome 2"/>
</dbReference>
<comment type="caution">
    <text evidence="8">The sequence shown here is derived from an EMBL/GenBank/DDBJ whole genome shotgun (WGS) entry which is preliminary data.</text>
</comment>
<dbReference type="InterPro" id="IPR002182">
    <property type="entry name" value="NB-ARC"/>
</dbReference>
<evidence type="ECO:0000313" key="8">
    <source>
        <dbReference type="EMBL" id="TXG71333.1"/>
    </source>
</evidence>
<dbReference type="GO" id="GO:0006952">
    <property type="term" value="P:defense response"/>
    <property type="evidence" value="ECO:0007669"/>
    <property type="project" value="UniProtKB-KW"/>
</dbReference>
<keyword evidence="4" id="KW-0067">ATP-binding</keyword>
<dbReference type="SUPFAM" id="SSF52047">
    <property type="entry name" value="RNI-like"/>
    <property type="match status" value="2"/>
</dbReference>